<evidence type="ECO:0000313" key="2">
    <source>
        <dbReference type="EMBL" id="SIN85297.1"/>
    </source>
</evidence>
<reference evidence="3" key="1">
    <citation type="submission" date="2016-11" db="EMBL/GenBank/DDBJ databases">
        <authorList>
            <person name="Varghese N."/>
            <person name="Submissions S."/>
        </authorList>
    </citation>
    <scope>NUCLEOTIDE SEQUENCE [LARGE SCALE GENOMIC DNA]</scope>
    <source>
        <strain evidence="3">DSM 29440</strain>
    </source>
</reference>
<dbReference type="STRING" id="1217970.SAMN05444002_1011"/>
<keyword evidence="1" id="KW-0812">Transmembrane</keyword>
<keyword evidence="1" id="KW-1133">Transmembrane helix</keyword>
<evidence type="ECO:0000313" key="3">
    <source>
        <dbReference type="Proteomes" id="UP000184932"/>
    </source>
</evidence>
<name>A0A1N6EQP3_9RHOB</name>
<evidence type="ECO:0008006" key="4">
    <source>
        <dbReference type="Google" id="ProtNLM"/>
    </source>
</evidence>
<dbReference type="Proteomes" id="UP000184932">
    <property type="component" value="Unassembled WGS sequence"/>
</dbReference>
<evidence type="ECO:0000256" key="1">
    <source>
        <dbReference type="SAM" id="Phobius"/>
    </source>
</evidence>
<feature type="transmembrane region" description="Helical" evidence="1">
    <location>
        <begin position="27"/>
        <end position="45"/>
    </location>
</feature>
<proteinExistence type="predicted"/>
<dbReference type="AlphaFoldDB" id="A0A1N6EQP3"/>
<protein>
    <recommendedName>
        <fullName evidence="4">Tetratricopeptide repeat-like domain-containing protein</fullName>
    </recommendedName>
</protein>
<dbReference type="RefSeq" id="WP_074255124.1">
    <property type="nucleotide sequence ID" value="NZ_FSRL01000001.1"/>
</dbReference>
<dbReference type="EMBL" id="FSRL01000001">
    <property type="protein sequence ID" value="SIN85297.1"/>
    <property type="molecule type" value="Genomic_DNA"/>
</dbReference>
<keyword evidence="3" id="KW-1185">Reference proteome</keyword>
<accession>A0A1N6EQP3</accession>
<dbReference type="OrthoDB" id="7173339at2"/>
<gene>
    <name evidence="2" type="ORF">SAMN05444002_1011</name>
</gene>
<keyword evidence="1" id="KW-0472">Membrane</keyword>
<organism evidence="2 3">
    <name type="scientific">Vannielia litorea</name>
    <dbReference type="NCBI Taxonomy" id="1217970"/>
    <lineage>
        <taxon>Bacteria</taxon>
        <taxon>Pseudomonadati</taxon>
        <taxon>Pseudomonadota</taxon>
        <taxon>Alphaproteobacteria</taxon>
        <taxon>Rhodobacterales</taxon>
        <taxon>Paracoccaceae</taxon>
        <taxon>Vannielia</taxon>
    </lineage>
</organism>
<sequence>MSNSESFIDEVTDELRRDRLFGLMRRYGWIPVLVIVVLVGGAAWLEWQRATARAEAEARGDAVLAALEADEGAARLEALGGLEASGAFSAVIDLLEAAEKQSAEDPQGAAETLLAITDNATLPQAWRDLAALKAAMLGSEALDAERRADLLEGLAGGATPLAQLAREQQVYLMIEAGDREGALKAAEALVAESGLSRGLQERVLQVIVALGGKPEEG</sequence>